<dbReference type="AlphaFoldDB" id="A0A3P7F2U0"/>
<name>A0A3P7F2U0_WUCBA</name>
<gene>
    <name evidence="1" type="ORF">WBA_LOCUS12872</name>
</gene>
<protein>
    <submittedName>
        <fullName evidence="1">Uncharacterized protein</fullName>
    </submittedName>
</protein>
<organism evidence="1 2">
    <name type="scientific">Wuchereria bancrofti</name>
    <dbReference type="NCBI Taxonomy" id="6293"/>
    <lineage>
        <taxon>Eukaryota</taxon>
        <taxon>Metazoa</taxon>
        <taxon>Ecdysozoa</taxon>
        <taxon>Nematoda</taxon>
        <taxon>Chromadorea</taxon>
        <taxon>Rhabditida</taxon>
        <taxon>Spirurina</taxon>
        <taxon>Spiruromorpha</taxon>
        <taxon>Filarioidea</taxon>
        <taxon>Onchocercidae</taxon>
        <taxon>Wuchereria</taxon>
    </lineage>
</organism>
<evidence type="ECO:0000313" key="2">
    <source>
        <dbReference type="Proteomes" id="UP000270924"/>
    </source>
</evidence>
<dbReference type="InParanoid" id="A0A3P7F2U0"/>
<reference evidence="1 2" key="1">
    <citation type="submission" date="2018-11" db="EMBL/GenBank/DDBJ databases">
        <authorList>
            <consortium name="Pathogen Informatics"/>
        </authorList>
    </citation>
    <scope>NUCLEOTIDE SEQUENCE [LARGE SCALE GENOMIC DNA]</scope>
</reference>
<proteinExistence type="predicted"/>
<sequence>MMFIKSYSADTLKMHTSKIFKVFGKFPKSVDANDLFLSYALQCGCCDDVVGSTTDITDLENGCILQQCTAKSLISTNLTIST</sequence>
<accession>A0A3P7F2U0</accession>
<keyword evidence="2" id="KW-1185">Reference proteome</keyword>
<evidence type="ECO:0000313" key="1">
    <source>
        <dbReference type="EMBL" id="VDM23194.1"/>
    </source>
</evidence>
<dbReference type="Proteomes" id="UP000270924">
    <property type="component" value="Unassembled WGS sequence"/>
</dbReference>
<dbReference type="EMBL" id="UYWW01013226">
    <property type="protein sequence ID" value="VDM23194.1"/>
    <property type="molecule type" value="Genomic_DNA"/>
</dbReference>